<evidence type="ECO:0000313" key="6">
    <source>
        <dbReference type="EMBL" id="KAK4515268.1"/>
    </source>
</evidence>
<organism evidence="6 7">
    <name type="scientific">Mucor velutinosus</name>
    <dbReference type="NCBI Taxonomy" id="708070"/>
    <lineage>
        <taxon>Eukaryota</taxon>
        <taxon>Fungi</taxon>
        <taxon>Fungi incertae sedis</taxon>
        <taxon>Mucoromycota</taxon>
        <taxon>Mucoromycotina</taxon>
        <taxon>Mucoromycetes</taxon>
        <taxon>Mucorales</taxon>
        <taxon>Mucorineae</taxon>
        <taxon>Mucoraceae</taxon>
        <taxon>Mucor</taxon>
    </lineage>
</organism>
<accession>A0AAN7DDP2</accession>
<dbReference type="GeneID" id="89946580"/>
<keyword evidence="3" id="KW-0496">Mitochondrion</keyword>
<reference evidence="6 7" key="1">
    <citation type="submission" date="2022-11" db="EMBL/GenBank/DDBJ databases">
        <title>Mucor velutinosus strain NIH1002 WGS.</title>
        <authorList>
            <person name="Subramanian P."/>
            <person name="Mullikin J.C."/>
            <person name="Segre J.A."/>
            <person name="Zelazny A.M."/>
        </authorList>
    </citation>
    <scope>NUCLEOTIDE SEQUENCE [LARGE SCALE GENOMIC DNA]</scope>
    <source>
        <strain evidence="6 7">NIH1002</strain>
    </source>
</reference>
<keyword evidence="7" id="KW-1185">Reference proteome</keyword>
<evidence type="ECO:0000259" key="5">
    <source>
        <dbReference type="PROSITE" id="PS51886"/>
    </source>
</evidence>
<comment type="caution">
    <text evidence="6">The sequence shown here is derived from an EMBL/GenBank/DDBJ whole genome shotgun (WGS) entry which is preliminary data.</text>
</comment>
<gene>
    <name evidence="6" type="ORF">ATC70_002878</name>
</gene>
<dbReference type="GO" id="GO:0005634">
    <property type="term" value="C:nucleus"/>
    <property type="evidence" value="ECO:0007669"/>
    <property type="project" value="TreeGrafter"/>
</dbReference>
<dbReference type="AlphaFoldDB" id="A0AAN7DDP2"/>
<dbReference type="InterPro" id="IPR006571">
    <property type="entry name" value="TLDc_dom"/>
</dbReference>
<sequence>MSIKFNDSPSSILTPSTIQCTRFYTSASLPMAALANVKKRYSSMHEMKKYLVKETGGGGGSGGGIIKSQSMPMIKSTPPLKLLQRSITTSACLDYMLAKNIQQWLPNRISVSSTWSLLYSLDQHGASLNTLYQKSYNKGPCLLVIQDDQDEVFGAYLSEGIHIDTGYYGTGEW</sequence>
<dbReference type="PANTHER" id="PTHR23354">
    <property type="entry name" value="NUCLEOLAR PROTEIN 7/ESTROGEN RECEPTOR COACTIVATOR-RELATED"/>
    <property type="match status" value="1"/>
</dbReference>
<dbReference type="GO" id="GO:0006979">
    <property type="term" value="P:response to oxidative stress"/>
    <property type="evidence" value="ECO:0007669"/>
    <property type="project" value="TreeGrafter"/>
</dbReference>
<name>A0AAN7DDP2_9FUNG</name>
<evidence type="ECO:0000256" key="1">
    <source>
        <dbReference type="ARBA" id="ARBA00004173"/>
    </source>
</evidence>
<proteinExistence type="inferred from homology"/>
<evidence type="ECO:0000256" key="3">
    <source>
        <dbReference type="ARBA" id="ARBA00023128"/>
    </source>
</evidence>
<dbReference type="Pfam" id="PF07534">
    <property type="entry name" value="TLD"/>
    <property type="match status" value="1"/>
</dbReference>
<dbReference type="PANTHER" id="PTHR23354:SF62">
    <property type="entry name" value="MUSTARD, ISOFORM V"/>
    <property type="match status" value="1"/>
</dbReference>
<dbReference type="PROSITE" id="PS51886">
    <property type="entry name" value="TLDC"/>
    <property type="match status" value="1"/>
</dbReference>
<protein>
    <recommendedName>
        <fullName evidence="4">Oxidation resistance protein 1</fullName>
    </recommendedName>
</protein>
<feature type="domain" description="TLDc" evidence="5">
    <location>
        <begin position="91"/>
        <end position="173"/>
    </location>
</feature>
<evidence type="ECO:0000256" key="4">
    <source>
        <dbReference type="ARBA" id="ARBA00040604"/>
    </source>
</evidence>
<dbReference type="RefSeq" id="XP_064681934.1">
    <property type="nucleotide sequence ID" value="XM_064822248.1"/>
</dbReference>
<comment type="subcellular location">
    <subcellularLocation>
        <location evidence="1">Mitochondrion</location>
    </subcellularLocation>
</comment>
<dbReference type="EMBL" id="JASEJX010000015">
    <property type="protein sequence ID" value="KAK4515268.1"/>
    <property type="molecule type" value="Genomic_DNA"/>
</dbReference>
<comment type="similarity">
    <text evidence="2">Belongs to the OXR1 family.</text>
</comment>
<evidence type="ECO:0000256" key="2">
    <source>
        <dbReference type="ARBA" id="ARBA00009540"/>
    </source>
</evidence>
<dbReference type="Proteomes" id="UP001304243">
    <property type="component" value="Unassembled WGS sequence"/>
</dbReference>
<evidence type="ECO:0000313" key="7">
    <source>
        <dbReference type="Proteomes" id="UP001304243"/>
    </source>
</evidence>
<dbReference type="GO" id="GO:0005739">
    <property type="term" value="C:mitochondrion"/>
    <property type="evidence" value="ECO:0007669"/>
    <property type="project" value="UniProtKB-SubCell"/>
</dbReference>